<comment type="caution">
    <text evidence="3">The sequence shown here is derived from an EMBL/GenBank/DDBJ whole genome shotgun (WGS) entry which is preliminary data.</text>
</comment>
<evidence type="ECO:0000256" key="1">
    <source>
        <dbReference type="SAM" id="MobiDB-lite"/>
    </source>
</evidence>
<dbReference type="Pfam" id="PF00383">
    <property type="entry name" value="dCMP_cyt_deam_1"/>
    <property type="match status" value="1"/>
</dbReference>
<feature type="compositionally biased region" description="Pro residues" evidence="1">
    <location>
        <begin position="1"/>
        <end position="10"/>
    </location>
</feature>
<dbReference type="AlphaFoldDB" id="A0A9W7BBV2"/>
<dbReference type="EMBL" id="BLQM01000354">
    <property type="protein sequence ID" value="GMH85095.1"/>
    <property type="molecule type" value="Genomic_DNA"/>
</dbReference>
<feature type="region of interest" description="Disordered" evidence="1">
    <location>
        <begin position="198"/>
        <end position="245"/>
    </location>
</feature>
<accession>A0A9W7BBV2</accession>
<protein>
    <recommendedName>
        <fullName evidence="2">CMP/dCMP-type deaminase domain-containing protein</fullName>
    </recommendedName>
</protein>
<evidence type="ECO:0000313" key="4">
    <source>
        <dbReference type="Proteomes" id="UP001162640"/>
    </source>
</evidence>
<dbReference type="Gene3D" id="3.40.140.10">
    <property type="entry name" value="Cytidine Deaminase, domain 2"/>
    <property type="match status" value="1"/>
</dbReference>
<sequence length="245" mass="27870">MNTIPPPSPLIQPSLSPLGGPPTPSFLDITQWETYDWSPSPSLSIDENYLDLCMMLMRTSIALQGFMGCLLVKGEPPSYTRTSYFSQILTCSINTPFFTSFNSEVHAEINSISAAARSNINVNGSTAYISMPPCKNCFMSLKMAGVGRIVSRNRLCETITDYLTKVNTITYLDIPDTDISRERRLKIVEVTGRGVTATKEKIQEERKKRKIMKEEERERKRGNRERREKEKEEREKEKGEGEIKE</sequence>
<proteinExistence type="predicted"/>
<gene>
    <name evidence="3" type="ORF">TL16_g10122</name>
</gene>
<dbReference type="Proteomes" id="UP001162640">
    <property type="component" value="Unassembled WGS sequence"/>
</dbReference>
<feature type="domain" description="CMP/dCMP-type deaminase" evidence="2">
    <location>
        <begin position="90"/>
        <end position="150"/>
    </location>
</feature>
<feature type="region of interest" description="Disordered" evidence="1">
    <location>
        <begin position="1"/>
        <end position="20"/>
    </location>
</feature>
<dbReference type="SUPFAM" id="SSF53927">
    <property type="entry name" value="Cytidine deaminase-like"/>
    <property type="match status" value="1"/>
</dbReference>
<evidence type="ECO:0000313" key="3">
    <source>
        <dbReference type="EMBL" id="GMH85095.1"/>
    </source>
</evidence>
<dbReference type="InterPro" id="IPR002125">
    <property type="entry name" value="CMP_dCMP_dom"/>
</dbReference>
<dbReference type="GO" id="GO:0003824">
    <property type="term" value="F:catalytic activity"/>
    <property type="evidence" value="ECO:0007669"/>
    <property type="project" value="InterPro"/>
</dbReference>
<reference evidence="4" key="1">
    <citation type="journal article" date="2023" name="Commun. Biol.">
        <title>Genome analysis of Parmales, the sister group of diatoms, reveals the evolutionary specialization of diatoms from phago-mixotrophs to photoautotrophs.</title>
        <authorList>
            <person name="Ban H."/>
            <person name="Sato S."/>
            <person name="Yoshikawa S."/>
            <person name="Yamada K."/>
            <person name="Nakamura Y."/>
            <person name="Ichinomiya M."/>
            <person name="Sato N."/>
            <person name="Blanc-Mathieu R."/>
            <person name="Endo H."/>
            <person name="Kuwata A."/>
            <person name="Ogata H."/>
        </authorList>
    </citation>
    <scope>NUCLEOTIDE SEQUENCE [LARGE SCALE GENOMIC DNA]</scope>
</reference>
<evidence type="ECO:0000259" key="2">
    <source>
        <dbReference type="Pfam" id="PF00383"/>
    </source>
</evidence>
<organism evidence="3 4">
    <name type="scientific">Triparma laevis f. inornata</name>
    <dbReference type="NCBI Taxonomy" id="1714386"/>
    <lineage>
        <taxon>Eukaryota</taxon>
        <taxon>Sar</taxon>
        <taxon>Stramenopiles</taxon>
        <taxon>Ochrophyta</taxon>
        <taxon>Bolidophyceae</taxon>
        <taxon>Parmales</taxon>
        <taxon>Triparmaceae</taxon>
        <taxon>Triparma</taxon>
    </lineage>
</organism>
<name>A0A9W7BBV2_9STRA</name>
<dbReference type="InterPro" id="IPR016193">
    <property type="entry name" value="Cytidine_deaminase-like"/>
</dbReference>